<sequence>MGRKGIVFIFLLCGSILLTGCRKDLCYDHDGHGLKVSAFLIPDWEQEWERDYGMEWQSNWPEKHEIEYDLLRPSIASGIAAFVYHGDGSYSERHLESDGGELPMVTAGEKSILLCNDDTHYIVFGNLDASAEATATTRSRSRSTYNAEHAEERTVNAPDILYGAWIDRFSSVPSSKPIPLPVTMHPLVYTYLIRYEFSEGFEHVSLARGALSGMARSVYLQTGRTGEEPATILFDCELKDFGAEVRLTSFGVPDFPGDHYLLNQTPHQHGLNLEVMLKNGKMKRFEFDVSDQLVSQPRGGVITVDNLVVTDEEAGGDAGFDVTVEGWGEYEDIELPLD</sequence>
<organism evidence="1 2">
    <name type="scientific">Candidatus Alistipes avicola</name>
    <dbReference type="NCBI Taxonomy" id="2838432"/>
    <lineage>
        <taxon>Bacteria</taxon>
        <taxon>Pseudomonadati</taxon>
        <taxon>Bacteroidota</taxon>
        <taxon>Bacteroidia</taxon>
        <taxon>Bacteroidales</taxon>
        <taxon>Rikenellaceae</taxon>
        <taxon>Alistipes</taxon>
    </lineage>
</organism>
<dbReference type="AlphaFoldDB" id="A0A9D2L3W7"/>
<reference evidence="1" key="1">
    <citation type="journal article" date="2021" name="PeerJ">
        <title>Extensive microbial diversity within the chicken gut microbiome revealed by metagenomics and culture.</title>
        <authorList>
            <person name="Gilroy R."/>
            <person name="Ravi A."/>
            <person name="Getino M."/>
            <person name="Pursley I."/>
            <person name="Horton D.L."/>
            <person name="Alikhan N.F."/>
            <person name="Baker D."/>
            <person name="Gharbi K."/>
            <person name="Hall N."/>
            <person name="Watson M."/>
            <person name="Adriaenssens E.M."/>
            <person name="Foster-Nyarko E."/>
            <person name="Jarju S."/>
            <person name="Secka A."/>
            <person name="Antonio M."/>
            <person name="Oren A."/>
            <person name="Chaudhuri R.R."/>
            <person name="La Ragione R."/>
            <person name="Hildebrand F."/>
            <person name="Pallen M.J."/>
        </authorList>
    </citation>
    <scope>NUCLEOTIDE SEQUENCE</scope>
    <source>
        <strain evidence="1">CHK169-11906</strain>
    </source>
</reference>
<name>A0A9D2L3W7_9BACT</name>
<dbReference type="EMBL" id="DWYR01000009">
    <property type="protein sequence ID" value="HJA98560.1"/>
    <property type="molecule type" value="Genomic_DNA"/>
</dbReference>
<protein>
    <submittedName>
        <fullName evidence="1">DUF5119 domain-containing protein</fullName>
    </submittedName>
</protein>
<proteinExistence type="predicted"/>
<gene>
    <name evidence="1" type="ORF">H9779_03035</name>
</gene>
<comment type="caution">
    <text evidence="1">The sequence shown here is derived from an EMBL/GenBank/DDBJ whole genome shotgun (WGS) entry which is preliminary data.</text>
</comment>
<evidence type="ECO:0000313" key="2">
    <source>
        <dbReference type="Proteomes" id="UP000824259"/>
    </source>
</evidence>
<dbReference type="Pfam" id="PF17145">
    <property type="entry name" value="DUF5119"/>
    <property type="match status" value="1"/>
</dbReference>
<dbReference type="InterPro" id="IPR033410">
    <property type="entry name" value="DUF5119"/>
</dbReference>
<dbReference type="PROSITE" id="PS51257">
    <property type="entry name" value="PROKAR_LIPOPROTEIN"/>
    <property type="match status" value="1"/>
</dbReference>
<reference evidence="1" key="2">
    <citation type="submission" date="2021-04" db="EMBL/GenBank/DDBJ databases">
        <authorList>
            <person name="Gilroy R."/>
        </authorList>
    </citation>
    <scope>NUCLEOTIDE SEQUENCE</scope>
    <source>
        <strain evidence="1">CHK169-11906</strain>
    </source>
</reference>
<evidence type="ECO:0000313" key="1">
    <source>
        <dbReference type="EMBL" id="HJA98560.1"/>
    </source>
</evidence>
<accession>A0A9D2L3W7</accession>
<dbReference type="Proteomes" id="UP000824259">
    <property type="component" value="Unassembled WGS sequence"/>
</dbReference>